<evidence type="ECO:0000313" key="8">
    <source>
        <dbReference type="EMBL" id="MFD2933485.1"/>
    </source>
</evidence>
<evidence type="ECO:0000256" key="6">
    <source>
        <dbReference type="SAM" id="Phobius"/>
    </source>
</evidence>
<dbReference type="PANTHER" id="PTHR33751:SF1">
    <property type="entry name" value="CBB3-TYPE CYTOCHROME C OXIDASE SUBUNIT FIXP"/>
    <property type="match status" value="1"/>
</dbReference>
<dbReference type="InterPro" id="IPR050597">
    <property type="entry name" value="Cytochrome_c_Oxidase_Subunit"/>
</dbReference>
<dbReference type="InterPro" id="IPR009056">
    <property type="entry name" value="Cyt_c-like_dom"/>
</dbReference>
<organism evidence="8 9">
    <name type="scientific">Spirosoma flavum</name>
    <dbReference type="NCBI Taxonomy" id="2048557"/>
    <lineage>
        <taxon>Bacteria</taxon>
        <taxon>Pseudomonadati</taxon>
        <taxon>Bacteroidota</taxon>
        <taxon>Cytophagia</taxon>
        <taxon>Cytophagales</taxon>
        <taxon>Cytophagaceae</taxon>
        <taxon>Spirosoma</taxon>
    </lineage>
</organism>
<dbReference type="InterPro" id="IPR032858">
    <property type="entry name" value="CcoP_N"/>
</dbReference>
<dbReference type="PROSITE" id="PS51007">
    <property type="entry name" value="CYTC"/>
    <property type="match status" value="1"/>
</dbReference>
<keyword evidence="9" id="KW-1185">Reference proteome</keyword>
<accession>A0ABW6AH60</accession>
<dbReference type="Gene3D" id="6.10.280.130">
    <property type="match status" value="1"/>
</dbReference>
<keyword evidence="6" id="KW-0812">Transmembrane</keyword>
<dbReference type="Gene3D" id="1.10.760.10">
    <property type="entry name" value="Cytochrome c-like domain"/>
    <property type="match status" value="1"/>
</dbReference>
<gene>
    <name evidence="8" type="ORF">ACFS25_06805</name>
</gene>
<dbReference type="EMBL" id="JBHUOM010000002">
    <property type="protein sequence ID" value="MFD2933485.1"/>
    <property type="molecule type" value="Genomic_DNA"/>
</dbReference>
<evidence type="ECO:0000256" key="1">
    <source>
        <dbReference type="ARBA" id="ARBA00022617"/>
    </source>
</evidence>
<feature type="transmembrane region" description="Helical" evidence="6">
    <location>
        <begin position="30"/>
        <end position="53"/>
    </location>
</feature>
<protein>
    <submittedName>
        <fullName evidence="8">Cbb3-type cytochrome c oxidase N-terminal domain-containing protein</fullName>
    </submittedName>
</protein>
<feature type="transmembrane region" description="Helical" evidence="6">
    <location>
        <begin position="110"/>
        <end position="132"/>
    </location>
</feature>
<evidence type="ECO:0000259" key="7">
    <source>
        <dbReference type="PROSITE" id="PS51007"/>
    </source>
</evidence>
<evidence type="ECO:0000313" key="9">
    <source>
        <dbReference type="Proteomes" id="UP001597512"/>
    </source>
</evidence>
<dbReference type="Pfam" id="PF13442">
    <property type="entry name" value="Cytochrome_CBB3"/>
    <property type="match status" value="1"/>
</dbReference>
<keyword evidence="6" id="KW-0472">Membrane</keyword>
<feature type="domain" description="Cytochrome c" evidence="7">
    <location>
        <begin position="176"/>
        <end position="255"/>
    </location>
</feature>
<sequence>MNLLLISLFDPTVATEKSIWNLTSGEDLLWVVVMMFVTVGTGLLLTITLYLAYILRQALAPEMEAVAKPVDTRPLWQRLMGLHSLSEEKDLMMEHDYDGIVELDNPTPSWFMGLFYSTVGFAVVYLLIYHVVGKGNIMEQEYTQEVAIAEKARSAYIKLVAGKINENTVTLLADKKGIEAGNVLFTQYCTACHGQYAEGKVGPNLTDDSWLHGGTIKAVYHTVTEGVPEKGMISWKKQLNPLQIQQVASYVLSLQGTKPAGAKEPQGDKVTATPAPKVAMR</sequence>
<keyword evidence="1 4" id="KW-0349">Heme</keyword>
<evidence type="ECO:0000256" key="3">
    <source>
        <dbReference type="ARBA" id="ARBA00023004"/>
    </source>
</evidence>
<reference evidence="9" key="1">
    <citation type="journal article" date="2019" name="Int. J. Syst. Evol. Microbiol.">
        <title>The Global Catalogue of Microorganisms (GCM) 10K type strain sequencing project: providing services to taxonomists for standard genome sequencing and annotation.</title>
        <authorList>
            <consortium name="The Broad Institute Genomics Platform"/>
            <consortium name="The Broad Institute Genome Sequencing Center for Infectious Disease"/>
            <person name="Wu L."/>
            <person name="Ma J."/>
        </authorList>
    </citation>
    <scope>NUCLEOTIDE SEQUENCE [LARGE SCALE GENOMIC DNA]</scope>
    <source>
        <strain evidence="9">KCTC 52490</strain>
    </source>
</reference>
<feature type="region of interest" description="Disordered" evidence="5">
    <location>
        <begin position="258"/>
        <end position="281"/>
    </location>
</feature>
<evidence type="ECO:0000256" key="5">
    <source>
        <dbReference type="SAM" id="MobiDB-lite"/>
    </source>
</evidence>
<comment type="caution">
    <text evidence="8">The sequence shown here is derived from an EMBL/GenBank/DDBJ whole genome shotgun (WGS) entry which is preliminary data.</text>
</comment>
<dbReference type="InterPro" id="IPR038414">
    <property type="entry name" value="CcoP_N_sf"/>
</dbReference>
<keyword evidence="6" id="KW-1133">Transmembrane helix</keyword>
<dbReference type="Proteomes" id="UP001597512">
    <property type="component" value="Unassembled WGS sequence"/>
</dbReference>
<dbReference type="Pfam" id="PF14715">
    <property type="entry name" value="FixP_N"/>
    <property type="match status" value="1"/>
</dbReference>
<dbReference type="PANTHER" id="PTHR33751">
    <property type="entry name" value="CBB3-TYPE CYTOCHROME C OXIDASE SUBUNIT FIXP"/>
    <property type="match status" value="1"/>
</dbReference>
<keyword evidence="3 4" id="KW-0408">Iron</keyword>
<dbReference type="InterPro" id="IPR036909">
    <property type="entry name" value="Cyt_c-like_dom_sf"/>
</dbReference>
<name>A0ABW6AH60_9BACT</name>
<keyword evidence="2 4" id="KW-0479">Metal-binding</keyword>
<evidence type="ECO:0000256" key="4">
    <source>
        <dbReference type="PROSITE-ProRule" id="PRU00433"/>
    </source>
</evidence>
<dbReference type="SUPFAM" id="SSF46626">
    <property type="entry name" value="Cytochrome c"/>
    <property type="match status" value="1"/>
</dbReference>
<dbReference type="RefSeq" id="WP_381497887.1">
    <property type="nucleotide sequence ID" value="NZ_JBHUOM010000002.1"/>
</dbReference>
<proteinExistence type="predicted"/>
<evidence type="ECO:0000256" key="2">
    <source>
        <dbReference type="ARBA" id="ARBA00022723"/>
    </source>
</evidence>